<dbReference type="Proteomes" id="UP000887013">
    <property type="component" value="Unassembled WGS sequence"/>
</dbReference>
<evidence type="ECO:0000313" key="1">
    <source>
        <dbReference type="EMBL" id="GFU14600.1"/>
    </source>
</evidence>
<accession>A0A8X6QHH4</accession>
<keyword evidence="2" id="KW-1185">Reference proteome</keyword>
<protein>
    <submittedName>
        <fullName evidence="1">Uncharacterized protein</fullName>
    </submittedName>
</protein>
<gene>
    <name evidence="1" type="ORF">NPIL_167021</name>
</gene>
<organism evidence="1 2">
    <name type="scientific">Nephila pilipes</name>
    <name type="common">Giant wood spider</name>
    <name type="synonym">Nephila maculata</name>
    <dbReference type="NCBI Taxonomy" id="299642"/>
    <lineage>
        <taxon>Eukaryota</taxon>
        <taxon>Metazoa</taxon>
        <taxon>Ecdysozoa</taxon>
        <taxon>Arthropoda</taxon>
        <taxon>Chelicerata</taxon>
        <taxon>Arachnida</taxon>
        <taxon>Araneae</taxon>
        <taxon>Araneomorphae</taxon>
        <taxon>Entelegynae</taxon>
        <taxon>Araneoidea</taxon>
        <taxon>Nephilidae</taxon>
        <taxon>Nephila</taxon>
    </lineage>
</organism>
<proteinExistence type="predicted"/>
<evidence type="ECO:0000313" key="2">
    <source>
        <dbReference type="Proteomes" id="UP000887013"/>
    </source>
</evidence>
<dbReference type="AlphaFoldDB" id="A0A8X6QHH4"/>
<sequence length="201" mass="23005">MAQRFEFPELAAALQEVSTKDYSGNVTRGNTRRSRNTRSERRSKVLNLIETAQKNESIYRRLDIDFPPINVLFMKAMTFEPSVEGIESDLSKKALFDTIRDCKKKLDKLRASMTSMQCRSISDMKIMQRISRAMGDPTFPVGYRALNAIEKFKNTVSLTGEAMCQYNTARTELLDAIEEMKKKLNVIEIVTENCTYYSTAP</sequence>
<comment type="caution">
    <text evidence="1">The sequence shown here is derived from an EMBL/GenBank/DDBJ whole genome shotgun (WGS) entry which is preliminary data.</text>
</comment>
<dbReference type="OrthoDB" id="10616902at2759"/>
<name>A0A8X6QHH4_NEPPI</name>
<reference evidence="1" key="1">
    <citation type="submission" date="2020-08" db="EMBL/GenBank/DDBJ databases">
        <title>Multicomponent nature underlies the extraordinary mechanical properties of spider dragline silk.</title>
        <authorList>
            <person name="Kono N."/>
            <person name="Nakamura H."/>
            <person name="Mori M."/>
            <person name="Yoshida Y."/>
            <person name="Ohtoshi R."/>
            <person name="Malay A.D."/>
            <person name="Moran D.A.P."/>
            <person name="Tomita M."/>
            <person name="Numata K."/>
            <person name="Arakawa K."/>
        </authorList>
    </citation>
    <scope>NUCLEOTIDE SEQUENCE</scope>
</reference>
<dbReference type="EMBL" id="BMAW01029989">
    <property type="protein sequence ID" value="GFU14600.1"/>
    <property type="molecule type" value="Genomic_DNA"/>
</dbReference>